<gene>
    <name evidence="6" type="ORF">EVJ58_g2618</name>
</gene>
<dbReference type="InterPro" id="IPR021786">
    <property type="entry name" value="Cdc5p/Cef1_C"/>
</dbReference>
<evidence type="ECO:0000259" key="5">
    <source>
        <dbReference type="Pfam" id="PF11831"/>
    </source>
</evidence>
<comment type="caution">
    <text evidence="6">The sequence shown here is derived from an EMBL/GenBank/DDBJ whole genome shotgun (WGS) entry which is preliminary data.</text>
</comment>
<evidence type="ECO:0000313" key="7">
    <source>
        <dbReference type="Proteomes" id="UP000298390"/>
    </source>
</evidence>
<name>A0A4Y9YRV9_9APHY</name>
<dbReference type="Proteomes" id="UP000298390">
    <property type="component" value="Unassembled WGS sequence"/>
</dbReference>
<reference evidence="6 7" key="1">
    <citation type="submission" date="2019-01" db="EMBL/GenBank/DDBJ databases">
        <title>Genome sequencing of the rare red list fungi Fomitopsis rosea.</title>
        <authorList>
            <person name="Buettner E."/>
            <person name="Kellner H."/>
        </authorList>
    </citation>
    <scope>NUCLEOTIDE SEQUENCE [LARGE SCALE GENOMIC DNA]</scope>
    <source>
        <strain evidence="6 7">DSM 105464</strain>
    </source>
</reference>
<feature type="compositionally biased region" description="Gly residues" evidence="4">
    <location>
        <begin position="805"/>
        <end position="815"/>
    </location>
</feature>
<keyword evidence="1" id="KW-0238">DNA-binding</keyword>
<dbReference type="GO" id="GO:0003677">
    <property type="term" value="F:DNA binding"/>
    <property type="evidence" value="ECO:0007669"/>
    <property type="project" value="UniProtKB-KW"/>
</dbReference>
<feature type="compositionally biased region" description="Basic and acidic residues" evidence="4">
    <location>
        <begin position="556"/>
        <end position="567"/>
    </location>
</feature>
<feature type="region of interest" description="Disordered" evidence="4">
    <location>
        <begin position="1"/>
        <end position="28"/>
    </location>
</feature>
<accession>A0A4Y9YRV9</accession>
<dbReference type="EMBL" id="SEKV01000098">
    <property type="protein sequence ID" value="TFY64438.1"/>
    <property type="molecule type" value="Genomic_DNA"/>
</dbReference>
<keyword evidence="2" id="KW-0539">Nucleus</keyword>
<feature type="region of interest" description="Disordered" evidence="4">
    <location>
        <begin position="750"/>
        <end position="823"/>
    </location>
</feature>
<feature type="compositionally biased region" description="Basic residues" evidence="4">
    <location>
        <begin position="456"/>
        <end position="468"/>
    </location>
</feature>
<feature type="compositionally biased region" description="Polar residues" evidence="4">
    <location>
        <begin position="687"/>
        <end position="701"/>
    </location>
</feature>
<dbReference type="GO" id="GO:0000974">
    <property type="term" value="C:Prp19 complex"/>
    <property type="evidence" value="ECO:0007669"/>
    <property type="project" value="InterPro"/>
</dbReference>
<keyword evidence="3" id="KW-0175">Coiled coil</keyword>
<protein>
    <recommendedName>
        <fullName evidence="5">Pre-mRNA splicing factor component Cdc5p/Cef1 C-terminal domain-containing protein</fullName>
    </recommendedName>
</protein>
<sequence>MQDTLAINEGRYSSAGDTPRDQRMRTTSAKRALKAGFMGLPKPENNFELLVPDEEETEEDAEALREEEERKALARRSQAVQRGLPRPANVDVERLLQDLSLDEEPSEVADAEKVVHEELAQLLQHDAIAHPLPGTAHPGSTRSAYEMPPDEAMGIAKSAVRDELAAALGYPGANEEQLRQGVLAISGQDEVDETLSWAHIRQQLAYDASSKTWVEPSKLSEAARIAGYTALLDEARQDMAKEASKATKAEKKLSITLGGYQARSKALTKRIMDAFQEMQRTKVDCESFVRLQTNENAMGPVRVSGLKEEVEKLERRERLLQERYAELETERRESQARMTALEERMMAEAEALNEAALAEMEDAAAPLYTADPLLALVTRSHERDFHRCGRLAHRRLANASATGSYLSAITTIVYQTVSNSEVEVITTTSYSGAPAPHRRNTTCQILDPGRSDRRRGSGRGRARRRGRSRLGMVGQVHKAEDGEGAAGSGACPVRLPSSEHSTSEQLARLQVRENTRKNASSGSFTSNPKSSRAARREKKVSFASTPSSTASTLKGTVRDPKDDDPSEKTLQSHFGAHQAPPSPLMTAHRVDAEPPPPSSKGPTNAHKPVRPSPLGRASSRNEQSPLLPVSRSPSSRPATPPQSPFKDSAAPTLPRRRSQDSAPPKAARRPSQDSATPFPTKPAPLTMPTQIAPPTQTNRTPRPSPQPVTQPELARAALPQASNHEPASDAQGLRGELDVGLLDREWGGAAEAGVDEPRHGRARAHGPAAVVARELPPAEPAQPRGGRPRAEPPVDDERGVRVFAAGGGGGGGGGRACRNRYLS</sequence>
<organism evidence="6 7">
    <name type="scientific">Rhodofomes roseus</name>
    <dbReference type="NCBI Taxonomy" id="34475"/>
    <lineage>
        <taxon>Eukaryota</taxon>
        <taxon>Fungi</taxon>
        <taxon>Dikarya</taxon>
        <taxon>Basidiomycota</taxon>
        <taxon>Agaricomycotina</taxon>
        <taxon>Agaricomycetes</taxon>
        <taxon>Polyporales</taxon>
        <taxon>Rhodofomes</taxon>
    </lineage>
</organism>
<evidence type="ECO:0000256" key="1">
    <source>
        <dbReference type="ARBA" id="ARBA00023125"/>
    </source>
</evidence>
<dbReference type="STRING" id="34475.A0A4Y9YRV9"/>
<dbReference type="AlphaFoldDB" id="A0A4Y9YRV9"/>
<feature type="compositionally biased region" description="Low complexity" evidence="4">
    <location>
        <begin position="541"/>
        <end position="552"/>
    </location>
</feature>
<feature type="compositionally biased region" description="Acidic residues" evidence="4">
    <location>
        <begin position="52"/>
        <end position="61"/>
    </location>
</feature>
<dbReference type="GO" id="GO:0005681">
    <property type="term" value="C:spliceosomal complex"/>
    <property type="evidence" value="ECO:0007669"/>
    <property type="project" value="TreeGrafter"/>
</dbReference>
<evidence type="ECO:0000256" key="3">
    <source>
        <dbReference type="SAM" id="Coils"/>
    </source>
</evidence>
<feature type="compositionally biased region" description="Polar residues" evidence="4">
    <location>
        <begin position="517"/>
        <end position="530"/>
    </location>
</feature>
<evidence type="ECO:0000256" key="2">
    <source>
        <dbReference type="ARBA" id="ARBA00023242"/>
    </source>
</evidence>
<feature type="compositionally biased region" description="Low complexity" evidence="4">
    <location>
        <begin position="623"/>
        <end position="637"/>
    </location>
</feature>
<evidence type="ECO:0000313" key="6">
    <source>
        <dbReference type="EMBL" id="TFY64438.1"/>
    </source>
</evidence>
<feature type="region of interest" description="Disordered" evidence="4">
    <location>
        <begin position="52"/>
        <end position="78"/>
    </location>
</feature>
<dbReference type="GO" id="GO:0000398">
    <property type="term" value="P:mRNA splicing, via spliceosome"/>
    <property type="evidence" value="ECO:0007669"/>
    <property type="project" value="InterPro"/>
</dbReference>
<proteinExistence type="predicted"/>
<feature type="compositionally biased region" description="Basic and acidic residues" evidence="4">
    <location>
        <begin position="788"/>
        <end position="800"/>
    </location>
</feature>
<evidence type="ECO:0000256" key="4">
    <source>
        <dbReference type="SAM" id="MobiDB-lite"/>
    </source>
</evidence>
<dbReference type="Pfam" id="PF11831">
    <property type="entry name" value="Myb_Cef"/>
    <property type="match status" value="1"/>
</dbReference>
<dbReference type="PANTHER" id="PTHR45885">
    <property type="entry name" value="CELL DIVISION CYCLE 5-LIKE PROTEIN"/>
    <property type="match status" value="1"/>
</dbReference>
<feature type="compositionally biased region" description="Basic and acidic residues" evidence="4">
    <location>
        <begin position="62"/>
        <end position="72"/>
    </location>
</feature>
<feature type="coiled-coil region" evidence="3">
    <location>
        <begin position="303"/>
        <end position="344"/>
    </location>
</feature>
<feature type="region of interest" description="Disordered" evidence="4">
    <location>
        <begin position="430"/>
        <end position="736"/>
    </location>
</feature>
<feature type="domain" description="Pre-mRNA splicing factor component Cdc5p/Cef1 C-terminal" evidence="5">
    <location>
        <begin position="1"/>
        <end position="178"/>
    </location>
</feature>
<dbReference type="PANTHER" id="PTHR45885:SF1">
    <property type="entry name" value="CELL DIVISION CYCLE 5-LIKE PROTEIN"/>
    <property type="match status" value="1"/>
</dbReference>
<dbReference type="InterPro" id="IPR047242">
    <property type="entry name" value="CDC5L/Cef1"/>
</dbReference>